<dbReference type="PANTHER" id="PTHR42951">
    <property type="entry name" value="METALLO-BETA-LACTAMASE DOMAIN-CONTAINING"/>
    <property type="match status" value="1"/>
</dbReference>
<dbReference type="SUPFAM" id="SSF56281">
    <property type="entry name" value="Metallo-hydrolase/oxidoreductase"/>
    <property type="match status" value="1"/>
</dbReference>
<dbReference type="SMART" id="SM00849">
    <property type="entry name" value="Lactamase_B"/>
    <property type="match status" value="1"/>
</dbReference>
<dbReference type="InterPro" id="IPR001279">
    <property type="entry name" value="Metallo-B-lactamas"/>
</dbReference>
<comment type="caution">
    <text evidence="3">The sequence shown here is derived from an EMBL/GenBank/DDBJ whole genome shotgun (WGS) entry which is preliminary data.</text>
</comment>
<dbReference type="Proteomes" id="UP000319769">
    <property type="component" value="Unassembled WGS sequence"/>
</dbReference>
<feature type="compositionally biased region" description="Basic residues" evidence="1">
    <location>
        <begin position="7"/>
        <end position="21"/>
    </location>
</feature>
<dbReference type="CDD" id="cd16282">
    <property type="entry name" value="metallo-hydrolase-like_MBL-fold"/>
    <property type="match status" value="1"/>
</dbReference>
<dbReference type="Pfam" id="PF00753">
    <property type="entry name" value="Lactamase_B"/>
    <property type="match status" value="1"/>
</dbReference>
<dbReference type="EMBL" id="VMNW02000021">
    <property type="protein sequence ID" value="KAA9160544.1"/>
    <property type="molecule type" value="Genomic_DNA"/>
</dbReference>
<dbReference type="GO" id="GO:0016787">
    <property type="term" value="F:hydrolase activity"/>
    <property type="evidence" value="ECO:0007669"/>
    <property type="project" value="UniProtKB-KW"/>
</dbReference>
<accession>A0A5N0V433</accession>
<name>A0A5N0V433_9PSEU</name>
<protein>
    <submittedName>
        <fullName evidence="3">MBL fold metallo-hydrolase</fullName>
    </submittedName>
</protein>
<sequence length="352" mass="38318">MRDGAGKRARTRRHRRARDRRNRNLDQPARPARDIRLAARPAPAVRRRNLMTISPTPRVAELAPGIFAYVQPDGSVMVNNAGFVASGPDLLLIDTCATEARTKALLGAAQAKTGLHPTLVVNTHHHGDHTFGNCVTNPAPIISHEYARRRILSTGLEPMSLTPTVQFGDLVLAAPTITIETRARLYVGAIEVHLLHLGVAHTAGDLVVWLPKSRVLYAGDILFNGGTPFLIDGSLATYDRVLDEIRDLDPRVIVPGHGDPAGTELLDETRDYLRWLRRVVAEAHERGQSPLEAARAADPGPFSAWLDSERLVVNIARGLAELKGAAPAEPLDYAQLFADMTTLRGGPIHTLA</sequence>
<evidence type="ECO:0000313" key="4">
    <source>
        <dbReference type="Proteomes" id="UP000319769"/>
    </source>
</evidence>
<evidence type="ECO:0000256" key="1">
    <source>
        <dbReference type="SAM" id="MobiDB-lite"/>
    </source>
</evidence>
<evidence type="ECO:0000259" key="2">
    <source>
        <dbReference type="SMART" id="SM00849"/>
    </source>
</evidence>
<organism evidence="3 4">
    <name type="scientific">Amycolatopsis acidicola</name>
    <dbReference type="NCBI Taxonomy" id="2596893"/>
    <lineage>
        <taxon>Bacteria</taxon>
        <taxon>Bacillati</taxon>
        <taxon>Actinomycetota</taxon>
        <taxon>Actinomycetes</taxon>
        <taxon>Pseudonocardiales</taxon>
        <taxon>Pseudonocardiaceae</taxon>
        <taxon>Amycolatopsis</taxon>
    </lineage>
</organism>
<dbReference type="PANTHER" id="PTHR42951:SF4">
    <property type="entry name" value="ACYL-COENZYME A THIOESTERASE MBLAC2"/>
    <property type="match status" value="1"/>
</dbReference>
<dbReference type="InterPro" id="IPR036866">
    <property type="entry name" value="RibonucZ/Hydroxyglut_hydro"/>
</dbReference>
<feature type="region of interest" description="Disordered" evidence="1">
    <location>
        <begin position="1"/>
        <end position="33"/>
    </location>
</feature>
<dbReference type="Gene3D" id="3.60.15.10">
    <property type="entry name" value="Ribonuclease Z/Hydroxyacylglutathione hydrolase-like"/>
    <property type="match status" value="1"/>
</dbReference>
<dbReference type="InterPro" id="IPR050855">
    <property type="entry name" value="NDM-1-like"/>
</dbReference>
<feature type="domain" description="Metallo-beta-lactamase" evidence="2">
    <location>
        <begin position="78"/>
        <end position="257"/>
    </location>
</feature>
<reference evidence="3" key="1">
    <citation type="submission" date="2019-09" db="EMBL/GenBank/DDBJ databases">
        <authorList>
            <person name="Teo W.F.A."/>
            <person name="Duangmal K."/>
        </authorList>
    </citation>
    <scope>NUCLEOTIDE SEQUENCE [LARGE SCALE GENOMIC DNA]</scope>
    <source>
        <strain evidence="3">K81G1</strain>
    </source>
</reference>
<gene>
    <name evidence="3" type="ORF">FPZ12_017070</name>
</gene>
<proteinExistence type="predicted"/>
<keyword evidence="4" id="KW-1185">Reference proteome</keyword>
<dbReference type="OrthoDB" id="420651at2"/>
<dbReference type="AlphaFoldDB" id="A0A5N0V433"/>
<evidence type="ECO:0000313" key="3">
    <source>
        <dbReference type="EMBL" id="KAA9160544.1"/>
    </source>
</evidence>